<comment type="caution">
    <text evidence="13">The sequence shown here is derived from an EMBL/GenBank/DDBJ whole genome shotgun (WGS) entry which is preliminary data.</text>
</comment>
<dbReference type="GO" id="GO:0008076">
    <property type="term" value="C:voltage-gated potassium channel complex"/>
    <property type="evidence" value="ECO:0007669"/>
    <property type="project" value="InterPro"/>
</dbReference>
<dbReference type="PANTHER" id="PTHR11537:SF254">
    <property type="entry name" value="POTASSIUM VOLTAGE-GATED CHANNEL PROTEIN SHAB"/>
    <property type="match status" value="1"/>
</dbReference>
<evidence type="ECO:0000256" key="1">
    <source>
        <dbReference type="ARBA" id="ARBA00004141"/>
    </source>
</evidence>
<protein>
    <submittedName>
        <fullName evidence="13">Potassium channel protein</fullName>
    </submittedName>
</protein>
<evidence type="ECO:0000256" key="8">
    <source>
        <dbReference type="ARBA" id="ARBA00023065"/>
    </source>
</evidence>
<dbReference type="SUPFAM" id="SSF81324">
    <property type="entry name" value="Voltage-gated potassium channels"/>
    <property type="match status" value="1"/>
</dbReference>
<comment type="subcellular location">
    <subcellularLocation>
        <location evidence="1">Membrane</location>
        <topology evidence="1">Multi-pass membrane protein</topology>
    </subcellularLocation>
</comment>
<proteinExistence type="predicted"/>
<feature type="transmembrane region" description="Helical" evidence="11">
    <location>
        <begin position="53"/>
        <end position="72"/>
    </location>
</feature>
<dbReference type="RefSeq" id="WP_126808198.1">
    <property type="nucleotide sequence ID" value="NZ_PIPP01000004.1"/>
</dbReference>
<sequence length="252" mass="27742">MRLKELLALELRPDLRVANGLSRTNFVVIVLILFGALLAILETEPVISERWGSLFVVFEGVLFLLFLAEYIGRVYTANYPDLHGNVRGRIRYIFSFWALLDLLVLVSFVLMLGGSTLFLVRVFRLLRIVRIARLGRFSRAIDLILEAVSARKFEMALTFGIALGLMVLGASVLYALEAENQPEVFGSIPRALWWSVATLTTVGYGDVVPVTALGKIVAGITAMLGVGLVAMPAGILASAFSEAIQKRRQAEK</sequence>
<evidence type="ECO:0000256" key="7">
    <source>
        <dbReference type="ARBA" id="ARBA00022989"/>
    </source>
</evidence>
<keyword evidence="10 13" id="KW-0407">Ion channel</keyword>
<evidence type="ECO:0000313" key="13">
    <source>
        <dbReference type="EMBL" id="RUO36164.1"/>
    </source>
</evidence>
<evidence type="ECO:0000256" key="2">
    <source>
        <dbReference type="ARBA" id="ARBA00022448"/>
    </source>
</evidence>
<keyword evidence="2" id="KW-0813">Transport</keyword>
<evidence type="ECO:0000256" key="4">
    <source>
        <dbReference type="ARBA" id="ARBA00022692"/>
    </source>
</evidence>
<dbReference type="EMBL" id="PIPP01000004">
    <property type="protein sequence ID" value="RUO36164.1"/>
    <property type="molecule type" value="Genomic_DNA"/>
</dbReference>
<reference evidence="14" key="1">
    <citation type="journal article" date="2018" name="Front. Microbiol.">
        <title>Genome-Based Analysis Reveals the Taxonomy and Diversity of the Family Idiomarinaceae.</title>
        <authorList>
            <person name="Liu Y."/>
            <person name="Lai Q."/>
            <person name="Shao Z."/>
        </authorList>
    </citation>
    <scope>NUCLEOTIDE SEQUENCE [LARGE SCALE GENOMIC DNA]</scope>
    <source>
        <strain evidence="14">AIS</strain>
    </source>
</reference>
<keyword evidence="6" id="KW-0630">Potassium</keyword>
<evidence type="ECO:0000256" key="10">
    <source>
        <dbReference type="ARBA" id="ARBA00023303"/>
    </source>
</evidence>
<dbReference type="AlphaFoldDB" id="A0A432WQV9"/>
<gene>
    <name evidence="13" type="ORF">CWE13_09855</name>
</gene>
<dbReference type="PANTHER" id="PTHR11537">
    <property type="entry name" value="VOLTAGE-GATED POTASSIUM CHANNEL"/>
    <property type="match status" value="1"/>
</dbReference>
<name>A0A432WQV9_9GAMM</name>
<evidence type="ECO:0000313" key="14">
    <source>
        <dbReference type="Proteomes" id="UP000286934"/>
    </source>
</evidence>
<dbReference type="Pfam" id="PF00520">
    <property type="entry name" value="Ion_trans"/>
    <property type="match status" value="1"/>
</dbReference>
<feature type="domain" description="Ion transport" evidence="12">
    <location>
        <begin position="25"/>
        <end position="246"/>
    </location>
</feature>
<accession>A0A432WQV9</accession>
<evidence type="ECO:0000259" key="12">
    <source>
        <dbReference type="Pfam" id="PF00520"/>
    </source>
</evidence>
<feature type="transmembrane region" description="Helical" evidence="11">
    <location>
        <begin position="216"/>
        <end position="240"/>
    </location>
</feature>
<keyword evidence="14" id="KW-1185">Reference proteome</keyword>
<evidence type="ECO:0000256" key="3">
    <source>
        <dbReference type="ARBA" id="ARBA00022538"/>
    </source>
</evidence>
<keyword evidence="8" id="KW-0406">Ion transport</keyword>
<feature type="transmembrane region" description="Helical" evidence="11">
    <location>
        <begin position="92"/>
        <end position="120"/>
    </location>
</feature>
<dbReference type="PRINTS" id="PR00169">
    <property type="entry name" value="KCHANNEL"/>
</dbReference>
<keyword evidence="7 11" id="KW-1133">Transmembrane helix</keyword>
<evidence type="ECO:0000256" key="5">
    <source>
        <dbReference type="ARBA" id="ARBA00022826"/>
    </source>
</evidence>
<evidence type="ECO:0000256" key="9">
    <source>
        <dbReference type="ARBA" id="ARBA00023136"/>
    </source>
</evidence>
<dbReference type="InterPro" id="IPR005821">
    <property type="entry name" value="Ion_trans_dom"/>
</dbReference>
<evidence type="ECO:0000256" key="6">
    <source>
        <dbReference type="ARBA" id="ARBA00022958"/>
    </source>
</evidence>
<dbReference type="Gene3D" id="1.10.287.70">
    <property type="match status" value="1"/>
</dbReference>
<dbReference type="GO" id="GO:0005249">
    <property type="term" value="F:voltage-gated potassium channel activity"/>
    <property type="evidence" value="ECO:0007669"/>
    <property type="project" value="InterPro"/>
</dbReference>
<feature type="transmembrane region" description="Helical" evidence="11">
    <location>
        <begin position="20"/>
        <end position="41"/>
    </location>
</feature>
<dbReference type="OrthoDB" id="9799090at2"/>
<dbReference type="GO" id="GO:0001508">
    <property type="term" value="P:action potential"/>
    <property type="evidence" value="ECO:0007669"/>
    <property type="project" value="TreeGrafter"/>
</dbReference>
<keyword evidence="4 11" id="KW-0812">Transmembrane</keyword>
<keyword evidence="3" id="KW-0633">Potassium transport</keyword>
<organism evidence="13 14">
    <name type="scientific">Aliidiomarina shirensis</name>
    <dbReference type="NCBI Taxonomy" id="1048642"/>
    <lineage>
        <taxon>Bacteria</taxon>
        <taxon>Pseudomonadati</taxon>
        <taxon>Pseudomonadota</taxon>
        <taxon>Gammaproteobacteria</taxon>
        <taxon>Alteromonadales</taxon>
        <taxon>Idiomarinaceae</taxon>
        <taxon>Aliidiomarina</taxon>
    </lineage>
</organism>
<keyword evidence="9 11" id="KW-0472">Membrane</keyword>
<keyword evidence="5" id="KW-0631">Potassium channel</keyword>
<dbReference type="Proteomes" id="UP000286934">
    <property type="component" value="Unassembled WGS sequence"/>
</dbReference>
<evidence type="ECO:0000256" key="11">
    <source>
        <dbReference type="SAM" id="Phobius"/>
    </source>
</evidence>
<feature type="transmembrane region" description="Helical" evidence="11">
    <location>
        <begin position="155"/>
        <end position="176"/>
    </location>
</feature>
<dbReference type="InterPro" id="IPR028325">
    <property type="entry name" value="VG_K_chnl"/>
</dbReference>